<keyword evidence="1" id="KW-0812">Transmembrane</keyword>
<gene>
    <name evidence="2" type="ORF">A2462_01090</name>
</gene>
<dbReference type="AlphaFoldDB" id="A0A1F4TNK8"/>
<evidence type="ECO:0000313" key="2">
    <source>
        <dbReference type="EMBL" id="OGC34120.1"/>
    </source>
</evidence>
<keyword evidence="1" id="KW-1133">Transmembrane helix</keyword>
<evidence type="ECO:0000313" key="3">
    <source>
        <dbReference type="Proteomes" id="UP000177309"/>
    </source>
</evidence>
<feature type="transmembrane region" description="Helical" evidence="1">
    <location>
        <begin position="509"/>
        <end position="527"/>
    </location>
</feature>
<name>A0A1F4TNK8_UNCSA</name>
<reference evidence="2 3" key="1">
    <citation type="journal article" date="2016" name="Nat. Commun.">
        <title>Thousands of microbial genomes shed light on interconnected biogeochemical processes in an aquifer system.</title>
        <authorList>
            <person name="Anantharaman K."/>
            <person name="Brown C.T."/>
            <person name="Hug L.A."/>
            <person name="Sharon I."/>
            <person name="Castelle C.J."/>
            <person name="Probst A.J."/>
            <person name="Thomas B.C."/>
            <person name="Singh A."/>
            <person name="Wilkins M.J."/>
            <person name="Karaoz U."/>
            <person name="Brodie E.L."/>
            <person name="Williams K.H."/>
            <person name="Hubbard S.S."/>
            <person name="Banfield J.F."/>
        </authorList>
    </citation>
    <scope>NUCLEOTIDE SEQUENCE [LARGE SCALE GENOMIC DNA]</scope>
</reference>
<feature type="transmembrane region" description="Helical" evidence="1">
    <location>
        <begin position="560"/>
        <end position="575"/>
    </location>
</feature>
<keyword evidence="1" id="KW-0472">Membrane</keyword>
<accession>A0A1F4TNK8</accession>
<feature type="transmembrane region" description="Helical" evidence="1">
    <location>
        <begin position="377"/>
        <end position="398"/>
    </location>
</feature>
<comment type="caution">
    <text evidence="2">The sequence shown here is derived from an EMBL/GenBank/DDBJ whole genome shotgun (WGS) entry which is preliminary data.</text>
</comment>
<dbReference type="InterPro" id="IPR043748">
    <property type="entry name" value="DUF5693"/>
</dbReference>
<feature type="transmembrane region" description="Helical" evidence="1">
    <location>
        <begin position="582"/>
        <end position="603"/>
    </location>
</feature>
<dbReference type="Proteomes" id="UP000177309">
    <property type="component" value="Unassembled WGS sequence"/>
</dbReference>
<dbReference type="EMBL" id="MEUI01000022">
    <property type="protein sequence ID" value="OGC34120.1"/>
    <property type="molecule type" value="Genomic_DNA"/>
</dbReference>
<organism evidence="2 3">
    <name type="scientific">candidate division WOR-1 bacterium RIFOXYC2_FULL_41_25</name>
    <dbReference type="NCBI Taxonomy" id="1802586"/>
    <lineage>
        <taxon>Bacteria</taxon>
        <taxon>Bacillati</taxon>
        <taxon>Saganbacteria</taxon>
    </lineage>
</organism>
<sequence length="638" mass="71195">MLDRIGKSILVLILTAAVVLGTYLTYTRYFVELQDRTVELCVDLNDFKQVAAYEKKPLGEILAELQKHGVTSVGVLEETLPDANALGELYYAKGSGLLRLKDLPQPLSQLVKKNLIIANRTYIYIPSEPIRRRIYCQLEAALGQSIIKFFGSDILEIDEAEEELRQLGLGISEIQQKFLQQQGFTIVPRVWNNAHFHLGNIEPKIALLREYSLIIFDGDQLLGYPKDIPSLANALMKNQLQYGYIEIIRQKGDQSLRRLMEQWSVRVHSIARDEMKKTSKAEAVNRFVRAAKERKVRLIYIRTFLPPQVDAYPVAYNLNFIKEVKTSLNNAGFTVGPNSEKSNLRIDDWQLRLLGSGVIVGVIFLLNFFIPLNIVVVLALFLVSFVGLGLAMPVIPSIQLQKGLALLAAITFPALAVISAFSKPKRSAFIIWDLILVVVNVVAETMVGVFILVGLLADSRFMIGAETFFGVKIALLVPLMIVVLYFILNQNTGTLRERIAQFLNTEVKMISIVVGLGILGALGVYLARSGNFVVPVPALEKHFRNFLEAVLSVRPRSKEFLVGYPFLLMAASAILHGKRKWVWILAALGTIAPVSIINSFSHVHTPVFVSMARTMNGLILGLIIGLFVALLGNWLIKE</sequence>
<feature type="transmembrane region" description="Helical" evidence="1">
    <location>
        <begin position="615"/>
        <end position="636"/>
    </location>
</feature>
<evidence type="ECO:0000256" key="1">
    <source>
        <dbReference type="SAM" id="Phobius"/>
    </source>
</evidence>
<feature type="transmembrane region" description="Helical" evidence="1">
    <location>
        <begin position="404"/>
        <end position="422"/>
    </location>
</feature>
<feature type="transmembrane region" description="Helical" evidence="1">
    <location>
        <begin position="469"/>
        <end position="488"/>
    </location>
</feature>
<feature type="transmembrane region" description="Helical" evidence="1">
    <location>
        <begin position="434"/>
        <end position="457"/>
    </location>
</feature>
<dbReference type="Pfam" id="PF18949">
    <property type="entry name" value="DUF5693"/>
    <property type="match status" value="1"/>
</dbReference>
<protein>
    <submittedName>
        <fullName evidence="2">Uncharacterized protein</fullName>
    </submittedName>
</protein>
<feature type="transmembrane region" description="Helical" evidence="1">
    <location>
        <begin position="349"/>
        <end position="370"/>
    </location>
</feature>
<proteinExistence type="predicted"/>